<proteinExistence type="predicted"/>
<comment type="caution">
    <text evidence="1">The sequence shown here is derived from an EMBL/GenBank/DDBJ whole genome shotgun (WGS) entry which is preliminary data.</text>
</comment>
<gene>
    <name evidence="1" type="ORF">PPENT_87.1.T0620249</name>
</gene>
<dbReference type="OrthoDB" id="288637at2759"/>
<name>A0A8S1VFR6_9CILI</name>
<protein>
    <recommendedName>
        <fullName evidence="3">F-box domain-containing protein</fullName>
    </recommendedName>
</protein>
<organism evidence="1 2">
    <name type="scientific">Paramecium pentaurelia</name>
    <dbReference type="NCBI Taxonomy" id="43138"/>
    <lineage>
        <taxon>Eukaryota</taxon>
        <taxon>Sar</taxon>
        <taxon>Alveolata</taxon>
        <taxon>Ciliophora</taxon>
        <taxon>Intramacronucleata</taxon>
        <taxon>Oligohymenophorea</taxon>
        <taxon>Peniculida</taxon>
        <taxon>Parameciidae</taxon>
        <taxon>Paramecium</taxon>
    </lineage>
</organism>
<dbReference type="Proteomes" id="UP000689195">
    <property type="component" value="Unassembled WGS sequence"/>
</dbReference>
<reference evidence="1" key="1">
    <citation type="submission" date="2021-01" db="EMBL/GenBank/DDBJ databases">
        <authorList>
            <consortium name="Genoscope - CEA"/>
            <person name="William W."/>
        </authorList>
    </citation>
    <scope>NUCLEOTIDE SEQUENCE</scope>
</reference>
<evidence type="ECO:0008006" key="3">
    <source>
        <dbReference type="Google" id="ProtNLM"/>
    </source>
</evidence>
<evidence type="ECO:0000313" key="2">
    <source>
        <dbReference type="Proteomes" id="UP000689195"/>
    </source>
</evidence>
<evidence type="ECO:0000313" key="1">
    <source>
        <dbReference type="EMBL" id="CAD8175253.1"/>
    </source>
</evidence>
<keyword evidence="2" id="KW-1185">Reference proteome</keyword>
<dbReference type="EMBL" id="CAJJDO010000062">
    <property type="protein sequence ID" value="CAD8175253.1"/>
    <property type="molecule type" value="Genomic_DNA"/>
</dbReference>
<sequence>MGNQSIQQQQKLGSQKQKESLQDINKQTQFKDKYQNKNFRNLQSQMSQRRILNHLIVEDMPLYSVKLIQYVFNFLNIKEVLQLKLVNRKLKFMVELSSNIYANFLSQLYIRKMQISSFIEYGSDLRFQAAFSEQLLKIELNQDESWFWIYQSFQKSKLMMNQLNREMNLTQNLSDLIINSLIEPLLPIAILTDDQLKQATTSWFQLYMAQNSDDVNCNISVDFNLNEKFQFYYQECLDQYKIQNLQHTQLLMEIKWVIIDNFIRDPSTITNVPTLLNLAAHILHMLYLRCLFSRNVLRIIKKGKVQAQILNFYIVLWRTYMGTIWSLNIYFEELFKYIDQIFTTFYKTNIPSYSFITIAGRIWTQIILQDKYDQTQSNDTIEQSILQSFNILLSEKRYQLLQIFILDQDQQNQLSKITKNQIFKDQYFQQISNAINCLLGHLSSSLLDISMHELSIHWIGHSKLKVGQPYAALLQNIVKDTHAIYQKASQLFGSNYSLFQEYIQSDSKFLQEIINRWTVQIIILPIGLNYLQETIKTNLRKQIMNYLSKKSQITQNQDSIILDTNQFSMTPNSNLEKSFQIDALTNIIKQIIKEKKFIKQEQTQQIIEQNQAKLISSRTIEDSSNTKYGDLSKYSMSNKSSQITEWKSSYSQIQESSSNIEQSEQEQTLIRQLSNHFSNEIWVQYLNKIKLIEIENQIKIDKRNSEIEWRNKLRKINLNIPEQYAQILDFNYIPDVEKILNYFEHNNNQGIEQFIVSGQPNHFIEINANGQSLINYLDKQEIIQ</sequence>
<dbReference type="AlphaFoldDB" id="A0A8S1VFR6"/>
<accession>A0A8S1VFR6</accession>